<dbReference type="PANTHER" id="PTHR21022:SF19">
    <property type="entry name" value="PREPHENATE DEHYDRATASE-RELATED"/>
    <property type="match status" value="1"/>
</dbReference>
<dbReference type="InterPro" id="IPR008242">
    <property type="entry name" value="Chor_mutase/pphenate_deHydtase"/>
</dbReference>
<feature type="site" description="Essential for prephenate dehydratase activity" evidence="18">
    <location>
        <position position="273"/>
    </location>
</feature>
<evidence type="ECO:0000256" key="4">
    <source>
        <dbReference type="ARBA" id="ARBA00004741"/>
    </source>
</evidence>
<dbReference type="NCBIfam" id="TIGR01808">
    <property type="entry name" value="CM_M_hiGC-arch"/>
    <property type="match status" value="1"/>
</dbReference>
<dbReference type="Gene3D" id="3.40.190.10">
    <property type="entry name" value="Periplasmic binding protein-like II"/>
    <property type="match status" value="2"/>
</dbReference>
<evidence type="ECO:0000256" key="14">
    <source>
        <dbReference type="ARBA" id="ARBA00023268"/>
    </source>
</evidence>
<evidence type="ECO:0000256" key="12">
    <source>
        <dbReference type="ARBA" id="ARBA00023235"/>
    </source>
</evidence>
<dbReference type="GO" id="GO:0004664">
    <property type="term" value="F:prephenate dehydratase activity"/>
    <property type="evidence" value="ECO:0007669"/>
    <property type="project" value="UniProtKB-EC"/>
</dbReference>
<keyword evidence="12 21" id="KW-0413">Isomerase</keyword>
<dbReference type="RefSeq" id="WP_079043332.1">
    <property type="nucleotide sequence ID" value="NZ_CP023699.1"/>
</dbReference>
<dbReference type="PANTHER" id="PTHR21022">
    <property type="entry name" value="PREPHENATE DEHYDRATASE P PROTEIN"/>
    <property type="match status" value="1"/>
</dbReference>
<keyword evidence="13" id="KW-0456">Lyase</keyword>
<dbReference type="AlphaFoldDB" id="A0A5J6GCG1"/>
<comment type="pathway">
    <text evidence="5">Metabolic intermediate biosynthesis; prephenate biosynthesis; prephenate from chorismate: step 1/1.</text>
</comment>
<dbReference type="PROSITE" id="PS51171">
    <property type="entry name" value="PREPHENATE_DEHYDR_3"/>
    <property type="match status" value="1"/>
</dbReference>
<keyword evidence="9" id="KW-0028">Amino-acid biosynthesis</keyword>
<gene>
    <name evidence="21" type="ORF">CP970_08610</name>
</gene>
<evidence type="ECO:0000259" key="19">
    <source>
        <dbReference type="PROSITE" id="PS51168"/>
    </source>
</evidence>
<dbReference type="UniPathway" id="UPA00121">
    <property type="reaction ID" value="UER00345"/>
</dbReference>
<evidence type="ECO:0000256" key="9">
    <source>
        <dbReference type="ARBA" id="ARBA00022605"/>
    </source>
</evidence>
<evidence type="ECO:0000256" key="5">
    <source>
        <dbReference type="ARBA" id="ARBA00004817"/>
    </source>
</evidence>
<comment type="subcellular location">
    <subcellularLocation>
        <location evidence="3">Cytoplasm</location>
    </subcellularLocation>
</comment>
<evidence type="ECO:0000256" key="17">
    <source>
        <dbReference type="ARBA" id="ARBA00047848"/>
    </source>
</evidence>
<dbReference type="KEGG" id="ska:CP970_08610"/>
<dbReference type="OrthoDB" id="4311549at2"/>
<comment type="catalytic activity">
    <reaction evidence="1">
        <text>chorismate = prephenate</text>
        <dbReference type="Rhea" id="RHEA:13897"/>
        <dbReference type="ChEBI" id="CHEBI:29748"/>
        <dbReference type="ChEBI" id="CHEBI:29934"/>
        <dbReference type="EC" id="5.4.99.5"/>
    </reaction>
</comment>
<dbReference type="SMART" id="SM00830">
    <property type="entry name" value="CM_2"/>
    <property type="match status" value="1"/>
</dbReference>
<evidence type="ECO:0000256" key="15">
    <source>
        <dbReference type="ARBA" id="ARBA00031175"/>
    </source>
</evidence>
<dbReference type="Pfam" id="PF01817">
    <property type="entry name" value="CM_2"/>
    <property type="match status" value="1"/>
</dbReference>
<feature type="domain" description="Prephenate dehydratase" evidence="20">
    <location>
        <begin position="100"/>
        <end position="280"/>
    </location>
</feature>
<dbReference type="GO" id="GO:0046417">
    <property type="term" value="P:chorismate metabolic process"/>
    <property type="evidence" value="ECO:0007669"/>
    <property type="project" value="InterPro"/>
</dbReference>
<dbReference type="NCBIfam" id="NF005894">
    <property type="entry name" value="PRK07857.1"/>
    <property type="match status" value="1"/>
</dbReference>
<evidence type="ECO:0000256" key="8">
    <source>
        <dbReference type="ARBA" id="ARBA00022490"/>
    </source>
</evidence>
<evidence type="ECO:0000256" key="2">
    <source>
        <dbReference type="ARBA" id="ARBA00002364"/>
    </source>
</evidence>
<keyword evidence="8" id="KW-0963">Cytoplasm</keyword>
<dbReference type="InterPro" id="IPR010958">
    <property type="entry name" value="Chorismate_mutase_highGC-bac"/>
</dbReference>
<dbReference type="InterPro" id="IPR036979">
    <property type="entry name" value="CM_dom_sf"/>
</dbReference>
<dbReference type="PROSITE" id="PS51168">
    <property type="entry name" value="CHORISMATE_MUT_2"/>
    <property type="match status" value="1"/>
</dbReference>
<dbReference type="InterPro" id="IPR001086">
    <property type="entry name" value="Preph_deHydtase"/>
</dbReference>
<keyword evidence="10" id="KW-0057">Aromatic amino acid biosynthesis</keyword>
<dbReference type="PIRSF" id="PIRSF001500">
    <property type="entry name" value="Chor_mut_pdt_Ppr"/>
    <property type="match status" value="1"/>
</dbReference>
<dbReference type="EMBL" id="CP023699">
    <property type="protein sequence ID" value="QEU90936.1"/>
    <property type="molecule type" value="Genomic_DNA"/>
</dbReference>
<evidence type="ECO:0000256" key="18">
    <source>
        <dbReference type="PIRSR" id="PIRSR001500-2"/>
    </source>
</evidence>
<dbReference type="GO" id="GO:0005737">
    <property type="term" value="C:cytoplasm"/>
    <property type="evidence" value="ECO:0007669"/>
    <property type="project" value="UniProtKB-SubCell"/>
</dbReference>
<dbReference type="Proteomes" id="UP000325529">
    <property type="component" value="Chromosome"/>
</dbReference>
<dbReference type="GO" id="GO:0004106">
    <property type="term" value="F:chorismate mutase activity"/>
    <property type="evidence" value="ECO:0007669"/>
    <property type="project" value="UniProtKB-EC"/>
</dbReference>
<keyword evidence="22" id="KW-1185">Reference proteome</keyword>
<dbReference type="EC" id="4.2.1.51" evidence="6"/>
<feature type="domain" description="Chorismate mutase" evidence="19">
    <location>
        <begin position="6"/>
        <end position="80"/>
    </location>
</feature>
<comment type="function">
    <text evidence="2">Catalyzes the Claisen rearrangement of chorismate to prephenate and the decarboxylation/dehydration of prephenate to phenylpyruvate.</text>
</comment>
<dbReference type="Gene3D" id="3.30.70.260">
    <property type="match status" value="1"/>
</dbReference>
<evidence type="ECO:0000259" key="20">
    <source>
        <dbReference type="PROSITE" id="PS51171"/>
    </source>
</evidence>
<evidence type="ECO:0000256" key="13">
    <source>
        <dbReference type="ARBA" id="ARBA00023239"/>
    </source>
</evidence>
<evidence type="ECO:0000256" key="11">
    <source>
        <dbReference type="ARBA" id="ARBA00023222"/>
    </source>
</evidence>
<reference evidence="21 22" key="1">
    <citation type="submission" date="2017-09" db="EMBL/GenBank/DDBJ databases">
        <authorList>
            <person name="Lee N."/>
            <person name="Cho B.-K."/>
        </authorList>
    </citation>
    <scope>NUCLEOTIDE SEQUENCE [LARGE SCALE GENOMIC DNA]</scope>
    <source>
        <strain evidence="21 22">ATCC 12853</strain>
    </source>
</reference>
<dbReference type="GO" id="GO:0009094">
    <property type="term" value="P:L-phenylalanine biosynthetic process"/>
    <property type="evidence" value="ECO:0007669"/>
    <property type="project" value="UniProtKB-UniPathway"/>
</dbReference>
<evidence type="ECO:0000313" key="22">
    <source>
        <dbReference type="Proteomes" id="UP000325529"/>
    </source>
</evidence>
<comment type="pathway">
    <text evidence="4">Amino-acid biosynthesis; L-phenylalanine biosynthesis; phenylpyruvate from prephenate: step 1/1.</text>
</comment>
<proteinExistence type="predicted"/>
<evidence type="ECO:0000256" key="7">
    <source>
        <dbReference type="ARBA" id="ARBA00014401"/>
    </source>
</evidence>
<dbReference type="InterPro" id="IPR002701">
    <property type="entry name" value="CM_II_prokaryot"/>
</dbReference>
<evidence type="ECO:0000256" key="10">
    <source>
        <dbReference type="ARBA" id="ARBA00023141"/>
    </source>
</evidence>
<comment type="catalytic activity">
    <reaction evidence="17">
        <text>prephenate + H(+) = 3-phenylpyruvate + CO2 + H2O</text>
        <dbReference type="Rhea" id="RHEA:21648"/>
        <dbReference type="ChEBI" id="CHEBI:15377"/>
        <dbReference type="ChEBI" id="CHEBI:15378"/>
        <dbReference type="ChEBI" id="CHEBI:16526"/>
        <dbReference type="ChEBI" id="CHEBI:18005"/>
        <dbReference type="ChEBI" id="CHEBI:29934"/>
        <dbReference type="EC" id="4.2.1.51"/>
    </reaction>
</comment>
<organism evidence="21 22">
    <name type="scientific">Streptomyces kanamyceticus</name>
    <dbReference type="NCBI Taxonomy" id="1967"/>
    <lineage>
        <taxon>Bacteria</taxon>
        <taxon>Bacillati</taxon>
        <taxon>Actinomycetota</taxon>
        <taxon>Actinomycetes</taxon>
        <taxon>Kitasatosporales</taxon>
        <taxon>Streptomycetaceae</taxon>
        <taxon>Streptomyces</taxon>
    </lineage>
</organism>
<protein>
    <recommendedName>
        <fullName evidence="7">Bifunctional chorismate mutase/prephenate dehydratase</fullName>
        <ecNumber evidence="6">4.2.1.51</ecNumber>
    </recommendedName>
    <alternativeName>
        <fullName evidence="16">Chorismate mutase-prephenate dehydratase</fullName>
    </alternativeName>
    <alternativeName>
        <fullName evidence="15">p-protein</fullName>
    </alternativeName>
</protein>
<dbReference type="Pfam" id="PF00800">
    <property type="entry name" value="PDT"/>
    <property type="match status" value="1"/>
</dbReference>
<name>A0A5J6GCG1_STRKN</name>
<evidence type="ECO:0000256" key="6">
    <source>
        <dbReference type="ARBA" id="ARBA00013147"/>
    </source>
</evidence>
<evidence type="ECO:0000256" key="16">
    <source>
        <dbReference type="ARBA" id="ARBA00031520"/>
    </source>
</evidence>
<dbReference type="InterPro" id="IPR036263">
    <property type="entry name" value="Chorismate_II_sf"/>
</dbReference>
<dbReference type="UniPathway" id="UPA00120">
    <property type="reaction ID" value="UER00203"/>
</dbReference>
<accession>A0A5J6GCG1</accession>
<keyword evidence="11" id="KW-0584">Phenylalanine biosynthesis</keyword>
<sequence>MSHVEGNPEVDIAQARKRLDELDRQIVRMLKERVSFSALVQSARISDGGCRTDNQRENVVVRRYHQRLGPAGRDIALSLLRLCRGRDPVPAFGCGASPARRAFLGPAASVSQRAAELLAPRAGQELVPLDTLDDVVSEVVDGRADEAVLPLENSLSGPVHDSIRALVACDEVCVTAQLRLPVDWVLAAAPGTHLADVDTVASHPHALAQTRKWLGALLPRTATTSASSSSSASAAGLLAPDAAYEAAVCTRRAAEHYRLSVLATPDTSQVPVTRFALVRPAAELPAPSGDDVTSLAVTVPTRSLTDVVECLARNRAEVLGLHTLPAGKARHLLWLDCRGHAADPRLVRTWVELSAPCDQLRMIGTYPVAGLSG</sequence>
<dbReference type="SUPFAM" id="SSF48600">
    <property type="entry name" value="Chorismate mutase II"/>
    <property type="match status" value="1"/>
</dbReference>
<evidence type="ECO:0000256" key="3">
    <source>
        <dbReference type="ARBA" id="ARBA00004496"/>
    </source>
</evidence>
<evidence type="ECO:0000256" key="1">
    <source>
        <dbReference type="ARBA" id="ARBA00000824"/>
    </source>
</evidence>
<keyword evidence="14" id="KW-0511">Multifunctional enzyme</keyword>
<evidence type="ECO:0000313" key="21">
    <source>
        <dbReference type="EMBL" id="QEU90936.1"/>
    </source>
</evidence>
<dbReference type="SUPFAM" id="SSF53850">
    <property type="entry name" value="Periplasmic binding protein-like II"/>
    <property type="match status" value="1"/>
</dbReference>
<dbReference type="Gene3D" id="1.20.59.10">
    <property type="entry name" value="Chorismate mutase"/>
    <property type="match status" value="1"/>
</dbReference>